<comment type="caution">
    <text evidence="2">The sequence shown here is derived from an EMBL/GenBank/DDBJ whole genome shotgun (WGS) entry which is preliminary data.</text>
</comment>
<keyword evidence="1" id="KW-0460">Magnesium</keyword>
<dbReference type="Proteomes" id="UP000244093">
    <property type="component" value="Unassembled WGS sequence"/>
</dbReference>
<gene>
    <name evidence="2" type="ORF">B7O98_09625</name>
</gene>
<protein>
    <recommendedName>
        <fullName evidence="4">PIN domain-containing protein</fullName>
    </recommendedName>
</protein>
<organism evidence="2 3">
    <name type="scientific">Zestosphaera tikiterensis</name>
    <dbReference type="NCBI Taxonomy" id="1973259"/>
    <lineage>
        <taxon>Archaea</taxon>
        <taxon>Thermoproteota</taxon>
        <taxon>Thermoprotei</taxon>
        <taxon>Desulfurococcales</taxon>
        <taxon>Desulfurococcaceae</taxon>
        <taxon>Zestosphaera</taxon>
    </lineage>
</organism>
<dbReference type="PANTHER" id="PTHR35901:SF1">
    <property type="entry name" value="EXONUCLEASE VAPC9"/>
    <property type="match status" value="1"/>
</dbReference>
<dbReference type="CDD" id="cd09873">
    <property type="entry name" value="PIN_Pae0151-like"/>
    <property type="match status" value="1"/>
</dbReference>
<dbReference type="Gene3D" id="3.40.50.1010">
    <property type="entry name" value="5'-nuclease"/>
    <property type="match status" value="1"/>
</dbReference>
<dbReference type="InterPro" id="IPR044153">
    <property type="entry name" value="PIN_Pae0151-like"/>
</dbReference>
<evidence type="ECO:0000256" key="1">
    <source>
        <dbReference type="ARBA" id="ARBA00022842"/>
    </source>
</evidence>
<sequence length="136" mass="15395">MAHYLFDASSIIAALKQKKVGLLVNEYTQRLAIYEVLNALWKETYLHKSVTAAKAMELTSVIQWVFNSMRVLDVLKLESEVLRTALELGVTVYDASYIVLASVNHLTLVTEDRTLRQKGSVRVNILSLNELKPTEE</sequence>
<dbReference type="InterPro" id="IPR051619">
    <property type="entry name" value="TypeII_TA_RNase_PINc/VapC"/>
</dbReference>
<evidence type="ECO:0000313" key="3">
    <source>
        <dbReference type="Proteomes" id="UP000244093"/>
    </source>
</evidence>
<dbReference type="AlphaFoldDB" id="A0A2R7Y0Z3"/>
<dbReference type="InterPro" id="IPR029060">
    <property type="entry name" value="PIN-like_dom_sf"/>
</dbReference>
<evidence type="ECO:0000313" key="2">
    <source>
        <dbReference type="EMBL" id="PUA31211.1"/>
    </source>
</evidence>
<dbReference type="EMBL" id="NBVN01000018">
    <property type="protein sequence ID" value="PUA31211.1"/>
    <property type="molecule type" value="Genomic_DNA"/>
</dbReference>
<accession>A0A2R7Y0Z3</accession>
<dbReference type="SUPFAM" id="SSF88723">
    <property type="entry name" value="PIN domain-like"/>
    <property type="match status" value="1"/>
</dbReference>
<reference evidence="2 3" key="1">
    <citation type="journal article" date="2018" name="Syst. Appl. Microbiol.">
        <title>A new symbiotic nanoarchaeote (Candidatus Nanoclepta minutus) and its host (Zestosphaera tikiterensis gen. nov., sp. nov.) from a New Zealand hot spring.</title>
        <authorList>
            <person name="St John E."/>
            <person name="Liu Y."/>
            <person name="Podar M."/>
            <person name="Stott M.B."/>
            <person name="Meneghin J."/>
            <person name="Chen Z."/>
            <person name="Lagutin K."/>
            <person name="Mitchell K."/>
            <person name="Reysenbach A.L."/>
        </authorList>
    </citation>
    <scope>NUCLEOTIDE SEQUENCE [LARGE SCALE GENOMIC DNA]</scope>
    <source>
        <strain evidence="2">NZ3</strain>
    </source>
</reference>
<dbReference type="PANTHER" id="PTHR35901">
    <property type="entry name" value="RIBONUCLEASE VAPC3"/>
    <property type="match status" value="1"/>
</dbReference>
<name>A0A2R7Y0Z3_9CREN</name>
<proteinExistence type="predicted"/>
<evidence type="ECO:0008006" key="4">
    <source>
        <dbReference type="Google" id="ProtNLM"/>
    </source>
</evidence>